<keyword evidence="5 6" id="KW-0560">Oxidoreductase</keyword>
<evidence type="ECO:0000259" key="9">
    <source>
        <dbReference type="Pfam" id="PF02771"/>
    </source>
</evidence>
<keyword evidence="11" id="KW-1185">Reference proteome</keyword>
<dbReference type="Gene3D" id="1.10.540.10">
    <property type="entry name" value="Acyl-CoA dehydrogenase/oxidase, N-terminal domain"/>
    <property type="match status" value="1"/>
</dbReference>
<dbReference type="PANTHER" id="PTHR43292">
    <property type="entry name" value="ACYL-COA DEHYDROGENASE"/>
    <property type="match status" value="1"/>
</dbReference>
<dbReference type="PANTHER" id="PTHR43292:SF4">
    <property type="entry name" value="ACYL-COA DEHYDROGENASE FADE34"/>
    <property type="match status" value="1"/>
</dbReference>
<comment type="cofactor">
    <cofactor evidence="1 6">
        <name>FAD</name>
        <dbReference type="ChEBI" id="CHEBI:57692"/>
    </cofactor>
</comment>
<proteinExistence type="inferred from homology"/>
<comment type="similarity">
    <text evidence="2 6">Belongs to the acyl-CoA dehydrogenase family.</text>
</comment>
<dbReference type="InterPro" id="IPR006091">
    <property type="entry name" value="Acyl-CoA_Oxase/DH_mid-dom"/>
</dbReference>
<dbReference type="SUPFAM" id="SSF47203">
    <property type="entry name" value="Acyl-CoA dehydrogenase C-terminal domain-like"/>
    <property type="match status" value="1"/>
</dbReference>
<gene>
    <name evidence="10" type="ORF">V525_21260</name>
</gene>
<accession>W9D653</accession>
<evidence type="ECO:0000256" key="2">
    <source>
        <dbReference type="ARBA" id="ARBA00009347"/>
    </source>
</evidence>
<dbReference type="GO" id="GO:0050660">
    <property type="term" value="F:flavin adenine dinucleotide binding"/>
    <property type="evidence" value="ECO:0007669"/>
    <property type="project" value="InterPro"/>
</dbReference>
<dbReference type="InterPro" id="IPR036250">
    <property type="entry name" value="AcylCo_DH-like_C"/>
</dbReference>
<dbReference type="AlphaFoldDB" id="W9D653"/>
<comment type="caution">
    <text evidence="10">The sequence shown here is derived from an EMBL/GenBank/DDBJ whole genome shotgun (WGS) entry which is preliminary data.</text>
</comment>
<evidence type="ECO:0000313" key="10">
    <source>
        <dbReference type="EMBL" id="ETA04648.1"/>
    </source>
</evidence>
<protein>
    <submittedName>
        <fullName evidence="10">Acyl-CoA dehydrogenase</fullName>
    </submittedName>
</protein>
<dbReference type="RefSeq" id="WP_035753082.1">
    <property type="nucleotide sequence ID" value="NZ_KI629800.1"/>
</dbReference>
<dbReference type="Gene3D" id="1.20.140.10">
    <property type="entry name" value="Butyryl-CoA Dehydrogenase, subunit A, domain 3"/>
    <property type="match status" value="1"/>
</dbReference>
<dbReference type="Pfam" id="PF02771">
    <property type="entry name" value="Acyl-CoA_dh_N"/>
    <property type="match status" value="1"/>
</dbReference>
<dbReference type="GO" id="GO:0005886">
    <property type="term" value="C:plasma membrane"/>
    <property type="evidence" value="ECO:0007669"/>
    <property type="project" value="TreeGrafter"/>
</dbReference>
<evidence type="ECO:0000256" key="3">
    <source>
        <dbReference type="ARBA" id="ARBA00022630"/>
    </source>
</evidence>
<dbReference type="InterPro" id="IPR052161">
    <property type="entry name" value="Mycobact_Acyl-CoA_DH"/>
</dbReference>
<dbReference type="InterPro" id="IPR013786">
    <property type="entry name" value="AcylCoA_DH/ox_N"/>
</dbReference>
<dbReference type="InterPro" id="IPR009075">
    <property type="entry name" value="AcylCo_DH/oxidase_C"/>
</dbReference>
<dbReference type="Proteomes" id="UP000035035">
    <property type="component" value="Unassembled WGS sequence"/>
</dbReference>
<evidence type="ECO:0000256" key="1">
    <source>
        <dbReference type="ARBA" id="ARBA00001974"/>
    </source>
</evidence>
<sequence length="389" mass="43319">MDLHFDPEDIEFRESARVWLRDNVPAERRPEDGQAMRDFDNAWQRTQFDGGWAGVSWPREYGGLGLSVVKQLIWYEEYARAKAPYTGTSFPAVFYGGPTLALRGTDEQRAEHLPRILRGEEIWSQGFSEPSGGSDLASVRTRAVVDGDELVVNGQKVWSSYADVADYHFCLFRTDPDAPKRQGLSWVLVPLDSPGIEIRRIKTLARNHHFCEVFYDDVRVPLANVVGGLGNGWTVAMNTLGFERGSAFLTEQLELSHAVDELIELCTRYDAPSGNGRAIDDETVAAELADLRASVAALRAMSYRSVSKSVRGGVPGPEGSIIRLYFAELRQQVASLAMKVLAADGLEFTPYWEDGWSGLWLWDFARTVGAGTSEIQRNIIGDRVLGLPR</sequence>
<dbReference type="Pfam" id="PF02770">
    <property type="entry name" value="Acyl-CoA_dh_M"/>
    <property type="match status" value="1"/>
</dbReference>
<dbReference type="HOGENOM" id="CLU_018204_9_0_11"/>
<feature type="domain" description="Acyl-CoA dehydrogenase/oxidase N-terminal" evidence="9">
    <location>
        <begin position="7"/>
        <end position="120"/>
    </location>
</feature>
<evidence type="ECO:0000313" key="11">
    <source>
        <dbReference type="Proteomes" id="UP000035035"/>
    </source>
</evidence>
<dbReference type="SUPFAM" id="SSF56645">
    <property type="entry name" value="Acyl-CoA dehydrogenase NM domain-like"/>
    <property type="match status" value="1"/>
</dbReference>
<dbReference type="InterPro" id="IPR046373">
    <property type="entry name" value="Acyl-CoA_Oxase/DH_mid-dom_sf"/>
</dbReference>
<dbReference type="GO" id="GO:0016627">
    <property type="term" value="F:oxidoreductase activity, acting on the CH-CH group of donors"/>
    <property type="evidence" value="ECO:0007669"/>
    <property type="project" value="InterPro"/>
</dbReference>
<dbReference type="Gene3D" id="2.40.110.10">
    <property type="entry name" value="Butyryl-CoA Dehydrogenase, subunit A, domain 2"/>
    <property type="match status" value="1"/>
</dbReference>
<organism evidence="10 11">
    <name type="scientific">Gordonia alkanivorans CGMCC 6845</name>
    <dbReference type="NCBI Taxonomy" id="1423140"/>
    <lineage>
        <taxon>Bacteria</taxon>
        <taxon>Bacillati</taxon>
        <taxon>Actinomycetota</taxon>
        <taxon>Actinomycetes</taxon>
        <taxon>Mycobacteriales</taxon>
        <taxon>Gordoniaceae</taxon>
        <taxon>Gordonia</taxon>
    </lineage>
</organism>
<name>W9D653_9ACTN</name>
<evidence type="ECO:0000256" key="6">
    <source>
        <dbReference type="RuleBase" id="RU362125"/>
    </source>
</evidence>
<feature type="domain" description="Acyl-CoA oxidase/dehydrogenase middle" evidence="8">
    <location>
        <begin position="126"/>
        <end position="218"/>
    </location>
</feature>
<evidence type="ECO:0000256" key="5">
    <source>
        <dbReference type="ARBA" id="ARBA00023002"/>
    </source>
</evidence>
<evidence type="ECO:0000259" key="8">
    <source>
        <dbReference type="Pfam" id="PF02770"/>
    </source>
</evidence>
<keyword evidence="3 6" id="KW-0285">Flavoprotein</keyword>
<dbReference type="EMBL" id="AYXO01000073">
    <property type="protein sequence ID" value="ETA04648.1"/>
    <property type="molecule type" value="Genomic_DNA"/>
</dbReference>
<dbReference type="Pfam" id="PF00441">
    <property type="entry name" value="Acyl-CoA_dh_1"/>
    <property type="match status" value="1"/>
</dbReference>
<evidence type="ECO:0000259" key="7">
    <source>
        <dbReference type="Pfam" id="PF00441"/>
    </source>
</evidence>
<keyword evidence="4 6" id="KW-0274">FAD</keyword>
<dbReference type="PATRIC" id="fig|1423140.3.peg.4218"/>
<dbReference type="InterPro" id="IPR009100">
    <property type="entry name" value="AcylCoA_DH/oxidase_NM_dom_sf"/>
</dbReference>
<reference evidence="10 11" key="1">
    <citation type="journal article" date="2014" name="Genome Announc.">
        <title>Draft Genome Sequence of Gordonia alkanivorans Strain CGMCC6845, a Halotolerant Hydrocarbon-Degrading Bacterium.</title>
        <authorList>
            <person name="Wang X."/>
            <person name="Jin D."/>
            <person name="Zhou L."/>
            <person name="Wu L."/>
            <person name="An W."/>
            <person name="Zhao L."/>
        </authorList>
    </citation>
    <scope>NUCLEOTIDE SEQUENCE [LARGE SCALE GENOMIC DNA]</scope>
    <source>
        <strain evidence="10 11">CGMCC 6845</strain>
    </source>
</reference>
<dbReference type="InterPro" id="IPR037069">
    <property type="entry name" value="AcylCoA_DH/ox_N_sf"/>
</dbReference>
<feature type="domain" description="Acyl-CoA dehydrogenase/oxidase C-terminal" evidence="7">
    <location>
        <begin position="230"/>
        <end position="385"/>
    </location>
</feature>
<evidence type="ECO:0000256" key="4">
    <source>
        <dbReference type="ARBA" id="ARBA00022827"/>
    </source>
</evidence>